<protein>
    <submittedName>
        <fullName evidence="3">Carbon-nitrogen hydrolase family protein</fullName>
    </submittedName>
</protein>
<accession>A0A9E5JMY8</accession>
<evidence type="ECO:0000259" key="2">
    <source>
        <dbReference type="PROSITE" id="PS50263"/>
    </source>
</evidence>
<organism evidence="3 4">
    <name type="scientific">Microcella pacifica</name>
    <dbReference type="NCBI Taxonomy" id="2591847"/>
    <lineage>
        <taxon>Bacteria</taxon>
        <taxon>Bacillati</taxon>
        <taxon>Actinomycetota</taxon>
        <taxon>Actinomycetes</taxon>
        <taxon>Micrococcales</taxon>
        <taxon>Microbacteriaceae</taxon>
        <taxon>Microcella</taxon>
    </lineage>
</organism>
<evidence type="ECO:0000313" key="3">
    <source>
        <dbReference type="EMBL" id="NHF62412.1"/>
    </source>
</evidence>
<gene>
    <name evidence="3" type="ORF">FK219_004010</name>
</gene>
<dbReference type="OrthoDB" id="9811121at2"/>
<dbReference type="PROSITE" id="PS50263">
    <property type="entry name" value="CN_HYDROLASE"/>
    <property type="match status" value="1"/>
</dbReference>
<dbReference type="Pfam" id="PF00795">
    <property type="entry name" value="CN_hydrolase"/>
    <property type="match status" value="1"/>
</dbReference>
<dbReference type="EMBL" id="VIKT02000005">
    <property type="protein sequence ID" value="NHF62412.1"/>
    <property type="molecule type" value="Genomic_DNA"/>
</dbReference>
<dbReference type="PROSITE" id="PS01227">
    <property type="entry name" value="UPF0012"/>
    <property type="match status" value="1"/>
</dbReference>
<dbReference type="PANTHER" id="PTHR23088">
    <property type="entry name" value="NITRILASE-RELATED"/>
    <property type="match status" value="1"/>
</dbReference>
<evidence type="ECO:0000313" key="4">
    <source>
        <dbReference type="Proteomes" id="UP000818266"/>
    </source>
</evidence>
<keyword evidence="4" id="KW-1185">Reference proteome</keyword>
<dbReference type="SUPFAM" id="SSF56317">
    <property type="entry name" value="Carbon-nitrogen hydrolase"/>
    <property type="match status" value="1"/>
</dbReference>
<evidence type="ECO:0000256" key="1">
    <source>
        <dbReference type="ARBA" id="ARBA00010613"/>
    </source>
</evidence>
<dbReference type="InterPro" id="IPR001110">
    <property type="entry name" value="UPF0012_CS"/>
</dbReference>
<dbReference type="InterPro" id="IPR036526">
    <property type="entry name" value="C-N_Hydrolase_sf"/>
</dbReference>
<feature type="domain" description="CN hydrolase" evidence="2">
    <location>
        <begin position="7"/>
        <end position="247"/>
    </location>
</feature>
<dbReference type="CDD" id="cd07581">
    <property type="entry name" value="nitrilase_3"/>
    <property type="match status" value="1"/>
</dbReference>
<dbReference type="PANTHER" id="PTHR23088:SF27">
    <property type="entry name" value="DEAMINATED GLUTATHIONE AMIDASE"/>
    <property type="match status" value="1"/>
</dbReference>
<dbReference type="AlphaFoldDB" id="A0A9E5JMY8"/>
<dbReference type="RefSeq" id="WP_152583150.1">
    <property type="nucleotide sequence ID" value="NZ_VIKT02000005.1"/>
</dbReference>
<reference evidence="3 4" key="1">
    <citation type="submission" date="2019-06" db="EMBL/GenBank/DDBJ databases">
        <authorList>
            <person name="De-Chao Zhang Q."/>
        </authorList>
    </citation>
    <scope>NUCLEOTIDE SEQUENCE [LARGE SCALE GENOMIC DNA]</scope>
    <source>
        <strain evidence="3 4">KN1116</strain>
    </source>
</reference>
<keyword evidence="3" id="KW-0378">Hydrolase</keyword>
<dbReference type="Proteomes" id="UP000818266">
    <property type="component" value="Unassembled WGS sequence"/>
</dbReference>
<comment type="caution">
    <text evidence="3">The sequence shown here is derived from an EMBL/GenBank/DDBJ whole genome shotgun (WGS) entry which is preliminary data.</text>
</comment>
<dbReference type="Gene3D" id="3.60.110.10">
    <property type="entry name" value="Carbon-nitrogen hydrolase"/>
    <property type="match status" value="1"/>
</dbReference>
<proteinExistence type="inferred from homology"/>
<dbReference type="InterPro" id="IPR003010">
    <property type="entry name" value="C-N_Hydrolase"/>
</dbReference>
<comment type="similarity">
    <text evidence="1">Belongs to the carbon-nitrogen hydrolase superfamily. NIT1/NIT2 family.</text>
</comment>
<reference evidence="3 4" key="2">
    <citation type="submission" date="2020-03" db="EMBL/GenBank/DDBJ databases">
        <title>Chryseoglobus sp. isolated from a deep-sea seamount.</title>
        <authorList>
            <person name="Zhang D.-C."/>
        </authorList>
    </citation>
    <scope>NUCLEOTIDE SEQUENCE [LARGE SCALE GENOMIC DNA]</scope>
    <source>
        <strain evidence="3 4">KN1116</strain>
    </source>
</reference>
<dbReference type="GO" id="GO:0016787">
    <property type="term" value="F:hydrolase activity"/>
    <property type="evidence" value="ECO:0007669"/>
    <property type="project" value="UniProtKB-KW"/>
</dbReference>
<name>A0A9E5JMY8_9MICO</name>
<sequence length="270" mass="28633">MSTRTAVAVAVAQWGPGADRDVNLAELRELAQKAVDQGAGLVVFPEYSAYFTPKPDEGWVANAEPLDGPFVSGLSAIAAELEVIIVAGLLEESSQPEKCRNTIVAVGADGSLLATSPKLHLYDAFGAQESRWVEPGEISAPQLFEFAGLRVGIQTCYDLRFPEVTRRLADAGADLVLVPAEWVAGPGKRHAWVTLAAARAIENTVYLAGADHPPPIGAGASLIVDPLGAQLAFLDDEVDVAVATPDRAHLDEVRRINPALQLRRFGVAPL</sequence>